<dbReference type="PANTHER" id="PTHR14368">
    <property type="entry name" value="TESTIS-EXPRESSED BASIC PROTEIN 1"/>
    <property type="match status" value="1"/>
</dbReference>
<feature type="region of interest" description="Disordered" evidence="1">
    <location>
        <begin position="71"/>
        <end position="91"/>
    </location>
</feature>
<reference evidence="3" key="3">
    <citation type="submission" date="2025-09" db="UniProtKB">
        <authorList>
            <consortium name="Ensembl"/>
        </authorList>
    </citation>
    <scope>IDENTIFICATION</scope>
    <source>
        <strain evidence="3">Hereford</strain>
    </source>
</reference>
<feature type="compositionally biased region" description="Polar residues" evidence="1">
    <location>
        <begin position="454"/>
        <end position="471"/>
    </location>
</feature>
<reference evidence="3" key="1">
    <citation type="submission" date="2018-03" db="EMBL/GenBank/DDBJ databases">
        <title>ARS-UCD1.2.</title>
        <authorList>
            <person name="Rosen B.D."/>
            <person name="Bickhart D.M."/>
            <person name="Koren S."/>
            <person name="Schnabel R.D."/>
            <person name="Hall R."/>
            <person name="Zimin A."/>
            <person name="Dreischer C."/>
            <person name="Schultheiss S."/>
            <person name="Schroeder S.G."/>
            <person name="Elsik C.G."/>
            <person name="Couldrey C."/>
            <person name="Liu G.E."/>
            <person name="Van Tassell C.P."/>
            <person name="Phillippy A.M."/>
            <person name="Smith T.P.L."/>
            <person name="Medrano J.F."/>
        </authorList>
    </citation>
    <scope>NUCLEOTIDE SEQUENCE [LARGE SCALE GENOMIC DNA]</scope>
    <source>
        <strain evidence="3">Hereford</strain>
    </source>
</reference>
<keyword evidence="2" id="KW-1133">Transmembrane helix</keyword>
<dbReference type="Gene3D" id="2.150.10.10">
    <property type="entry name" value="Serralysin-like metalloprotease, C-terminal"/>
    <property type="match status" value="1"/>
</dbReference>
<feature type="compositionally biased region" description="Basic and acidic residues" evidence="1">
    <location>
        <begin position="472"/>
        <end position="512"/>
    </location>
</feature>
<gene>
    <name evidence="3" type="primary">TSBP1</name>
</gene>
<feature type="transmembrane region" description="Helical" evidence="2">
    <location>
        <begin position="6"/>
        <end position="24"/>
    </location>
</feature>
<keyword evidence="2" id="KW-0812">Transmembrane</keyword>
<proteinExistence type="predicted"/>
<feature type="compositionally biased region" description="Polar residues" evidence="1">
    <location>
        <begin position="77"/>
        <end position="91"/>
    </location>
</feature>
<evidence type="ECO:0000256" key="2">
    <source>
        <dbReference type="SAM" id="Phobius"/>
    </source>
</evidence>
<evidence type="ECO:0000313" key="3">
    <source>
        <dbReference type="Ensembl" id="ENSBTAP00000079615.1"/>
    </source>
</evidence>
<keyword evidence="4" id="KW-1185">Reference proteome</keyword>
<dbReference type="Proteomes" id="UP000009136">
    <property type="component" value="Chromosome 23"/>
</dbReference>
<reference evidence="3" key="2">
    <citation type="submission" date="2025-08" db="UniProtKB">
        <authorList>
            <consortium name="Ensembl"/>
        </authorList>
    </citation>
    <scope>IDENTIFICATION</scope>
    <source>
        <strain evidence="3">Hereford</strain>
    </source>
</reference>
<sequence>MAVLEIVLAVILTLLGFAILAILLTRWTRRKQNEIDISRYSSEQSAGLLDYEDDRGFWNLYSTESDISYDNREGYNRNYTPSTSSLAPSQPNIVLPQESVSDTNDLKATPELLPGTVGPIMQFTAPIPGATGPIKLSQKTIVQTPGPIVQYTGPSAEATPHAVTCPPSMLRGLPLAPIRIAQVLTMDSSGKVTLSPMVIFPGYMDGELIKKSDSKAQILKSGSTTKFQSSREENKEELQKKISFTDSDEVVIAEHKRELSNFQDAELQKGKIEMEVKVKDSNAGIPIGQGSQVKKSETRILKGQGSQVKKNETRIPIGQGSQVKKNETRIPIGQGSQVKKNETRILKGQGSQVKKSETRIPIGQGSQVKKSETRIPIGQGSQVKKNETRIPIGQGSQVKKNETRIPIGQGSQVKKSETRIPIGQGSQVKKNETRIPIGQGSQVKKSETRIPIGQGSQVEKSETRISNGQTAQEKESSEDKEKEDNEKRDTGKDKEENDAKNKNVHGEKDKVQGKNNLTIKDKKVETSQRAKPSKVVKYNKKEEQ</sequence>
<evidence type="ECO:0000313" key="4">
    <source>
        <dbReference type="Proteomes" id="UP000009136"/>
    </source>
</evidence>
<organism evidence="3 4">
    <name type="scientific">Bos taurus</name>
    <name type="common">Bovine</name>
    <dbReference type="NCBI Taxonomy" id="9913"/>
    <lineage>
        <taxon>Eukaryota</taxon>
        <taxon>Metazoa</taxon>
        <taxon>Chordata</taxon>
        <taxon>Craniata</taxon>
        <taxon>Vertebrata</taxon>
        <taxon>Euteleostomi</taxon>
        <taxon>Mammalia</taxon>
        <taxon>Eutheria</taxon>
        <taxon>Laurasiatheria</taxon>
        <taxon>Artiodactyla</taxon>
        <taxon>Ruminantia</taxon>
        <taxon>Pecora</taxon>
        <taxon>Bovidae</taxon>
        <taxon>Bovinae</taxon>
        <taxon>Bos</taxon>
    </lineage>
</organism>
<feature type="region of interest" description="Disordered" evidence="1">
    <location>
        <begin position="346"/>
        <end position="544"/>
    </location>
</feature>
<dbReference type="GeneTree" id="ENSGT00530000064839"/>
<accession>A0AAA9SBM0</accession>
<name>A0AAA9SBM0_BOVIN</name>
<evidence type="ECO:0000256" key="1">
    <source>
        <dbReference type="SAM" id="MobiDB-lite"/>
    </source>
</evidence>
<keyword evidence="2" id="KW-0472">Membrane</keyword>
<dbReference type="PANTHER" id="PTHR14368:SF7">
    <property type="entry name" value="TESTIS-EXPRESSED BASIC PROTEIN 1"/>
    <property type="match status" value="1"/>
</dbReference>
<dbReference type="Ensembl" id="ENSBTAT00000096577.1">
    <property type="protein sequence ID" value="ENSBTAP00000079615.1"/>
    <property type="gene ID" value="ENSBTAG00000057407.1"/>
</dbReference>
<dbReference type="AlphaFoldDB" id="A0AAA9SBM0"/>
<protein>
    <submittedName>
        <fullName evidence="3">Testis expressed basic protein 1</fullName>
    </submittedName>
</protein>
<feature type="region of interest" description="Disordered" evidence="1">
    <location>
        <begin position="287"/>
        <end position="311"/>
    </location>
</feature>
<feature type="compositionally biased region" description="Basic and acidic residues" evidence="1">
    <location>
        <begin position="519"/>
        <end position="528"/>
    </location>
</feature>
<dbReference type="InterPro" id="IPR011049">
    <property type="entry name" value="Serralysin-like_metalloprot_C"/>
</dbReference>
<dbReference type="InterPro" id="IPR038754">
    <property type="entry name" value="TSBP1"/>
</dbReference>